<dbReference type="InterPro" id="IPR043359">
    <property type="entry name" value="GLI-like"/>
</dbReference>
<comment type="caution">
    <text evidence="10">The sequence shown here is derived from an EMBL/GenBank/DDBJ whole genome shotgun (WGS) entry which is preliminary data.</text>
</comment>
<dbReference type="InterPro" id="IPR013087">
    <property type="entry name" value="Znf_C2H2_type"/>
</dbReference>
<dbReference type="PROSITE" id="PS00028">
    <property type="entry name" value="ZINC_FINGER_C2H2_1"/>
    <property type="match status" value="1"/>
</dbReference>
<evidence type="ECO:0000256" key="3">
    <source>
        <dbReference type="ARBA" id="ARBA00022737"/>
    </source>
</evidence>
<evidence type="ECO:0000256" key="6">
    <source>
        <dbReference type="ARBA" id="ARBA00023242"/>
    </source>
</evidence>
<dbReference type="OrthoDB" id="5977959at2759"/>
<proteinExistence type="predicted"/>
<dbReference type="GO" id="GO:0007224">
    <property type="term" value="P:smoothened signaling pathway"/>
    <property type="evidence" value="ECO:0007669"/>
    <property type="project" value="TreeGrafter"/>
</dbReference>
<dbReference type="GO" id="GO:0000981">
    <property type="term" value="F:DNA-binding transcription factor activity, RNA polymerase II-specific"/>
    <property type="evidence" value="ECO:0007669"/>
    <property type="project" value="TreeGrafter"/>
</dbReference>
<evidence type="ECO:0000256" key="7">
    <source>
        <dbReference type="PROSITE-ProRule" id="PRU00042"/>
    </source>
</evidence>
<evidence type="ECO:0000256" key="1">
    <source>
        <dbReference type="ARBA" id="ARBA00004123"/>
    </source>
</evidence>
<keyword evidence="5" id="KW-0862">Zinc</keyword>
<keyword evidence="4 7" id="KW-0863">Zinc-finger</keyword>
<keyword evidence="6" id="KW-0539">Nucleus</keyword>
<dbReference type="GO" id="GO:0008270">
    <property type="term" value="F:zinc ion binding"/>
    <property type="evidence" value="ECO:0007669"/>
    <property type="project" value="UniProtKB-KW"/>
</dbReference>
<name>A0A8J2P8L6_9HEXA</name>
<dbReference type="PANTHER" id="PTHR45718:SF6">
    <property type="entry name" value="ZINC FINGER PROTEIN GLI2"/>
    <property type="match status" value="1"/>
</dbReference>
<keyword evidence="11" id="KW-1185">Reference proteome</keyword>
<dbReference type="FunFam" id="3.30.160.60:FF:000656">
    <property type="entry name" value="Zinc finger protein 541"/>
    <property type="match status" value="1"/>
</dbReference>
<sequence length="305" mass="31753">MCGKAFKRQDHLNGHMLTHRNKKPFECRAKGCGKSYCDGRSLRRHIESRHGPEALATLTIQPTAINPPNSDVTLTVSSSVSTNGGTTTTSAGSNIGGTVVDHLKLSDNGSQESELVMETNGVTASILGLDSNLLENNFVGQPMDIQVALQPVIVKEEKQTGSAVVASASGTPTATAAIKLEPIQITDSSQMLGLTLSTANGTLCGIVGGGDAAKLRNSIAVPSSSVGNNTTAITTTTVPVTIRATHSQLHQLLTQRHSSNVSVGSTAITNASLVTLNPASVTKPQQSDSVGISYEPNWATNENEV</sequence>
<dbReference type="SMART" id="SM00355">
    <property type="entry name" value="ZnF_C2H2"/>
    <property type="match status" value="2"/>
</dbReference>
<organism evidence="10 11">
    <name type="scientific">Allacma fusca</name>
    <dbReference type="NCBI Taxonomy" id="39272"/>
    <lineage>
        <taxon>Eukaryota</taxon>
        <taxon>Metazoa</taxon>
        <taxon>Ecdysozoa</taxon>
        <taxon>Arthropoda</taxon>
        <taxon>Hexapoda</taxon>
        <taxon>Collembola</taxon>
        <taxon>Symphypleona</taxon>
        <taxon>Sminthuridae</taxon>
        <taxon>Allacma</taxon>
    </lineage>
</organism>
<evidence type="ECO:0000256" key="2">
    <source>
        <dbReference type="ARBA" id="ARBA00022723"/>
    </source>
</evidence>
<accession>A0A8J2P8L6</accession>
<dbReference type="PROSITE" id="PS50157">
    <property type="entry name" value="ZINC_FINGER_C2H2_2"/>
    <property type="match status" value="2"/>
</dbReference>
<dbReference type="Proteomes" id="UP000708208">
    <property type="component" value="Unassembled WGS sequence"/>
</dbReference>
<protein>
    <recommendedName>
        <fullName evidence="9">C2H2-type domain-containing protein</fullName>
    </recommendedName>
</protein>
<feature type="region of interest" description="Disordered" evidence="8">
    <location>
        <begin position="280"/>
        <end position="305"/>
    </location>
</feature>
<dbReference type="PANTHER" id="PTHR45718">
    <property type="entry name" value="TRANSCRIPTIONAL ACTIVATOR CUBITUS INTERRUPTUS"/>
    <property type="match status" value="1"/>
</dbReference>
<keyword evidence="2" id="KW-0479">Metal-binding</keyword>
<feature type="compositionally biased region" description="Polar residues" evidence="8">
    <location>
        <begin position="280"/>
        <end position="290"/>
    </location>
</feature>
<dbReference type="Pfam" id="PF00096">
    <property type="entry name" value="zf-C2H2"/>
    <property type="match status" value="2"/>
</dbReference>
<evidence type="ECO:0000259" key="9">
    <source>
        <dbReference type="PROSITE" id="PS50157"/>
    </source>
</evidence>
<dbReference type="GO" id="GO:0005634">
    <property type="term" value="C:nucleus"/>
    <property type="evidence" value="ECO:0007669"/>
    <property type="project" value="UniProtKB-SubCell"/>
</dbReference>
<evidence type="ECO:0000256" key="4">
    <source>
        <dbReference type="ARBA" id="ARBA00022771"/>
    </source>
</evidence>
<keyword evidence="3" id="KW-0677">Repeat</keyword>
<reference evidence="10" key="1">
    <citation type="submission" date="2021-06" db="EMBL/GenBank/DDBJ databases">
        <authorList>
            <person name="Hodson N. C."/>
            <person name="Mongue J. A."/>
            <person name="Jaron S. K."/>
        </authorList>
    </citation>
    <scope>NUCLEOTIDE SEQUENCE</scope>
</reference>
<feature type="domain" description="C2H2-type" evidence="9">
    <location>
        <begin position="1"/>
        <end position="24"/>
    </location>
</feature>
<evidence type="ECO:0000256" key="8">
    <source>
        <dbReference type="SAM" id="MobiDB-lite"/>
    </source>
</evidence>
<evidence type="ECO:0000313" key="11">
    <source>
        <dbReference type="Proteomes" id="UP000708208"/>
    </source>
</evidence>
<dbReference type="AlphaFoldDB" id="A0A8J2P8L6"/>
<dbReference type="EMBL" id="CAJVCH010304864">
    <property type="protein sequence ID" value="CAG7785818.1"/>
    <property type="molecule type" value="Genomic_DNA"/>
</dbReference>
<dbReference type="GO" id="GO:0000978">
    <property type="term" value="F:RNA polymerase II cis-regulatory region sequence-specific DNA binding"/>
    <property type="evidence" value="ECO:0007669"/>
    <property type="project" value="TreeGrafter"/>
</dbReference>
<comment type="subcellular location">
    <subcellularLocation>
        <location evidence="1">Nucleus</location>
    </subcellularLocation>
</comment>
<feature type="domain" description="C2H2-type" evidence="9">
    <location>
        <begin position="25"/>
        <end position="55"/>
    </location>
</feature>
<evidence type="ECO:0000313" key="10">
    <source>
        <dbReference type="EMBL" id="CAG7785818.1"/>
    </source>
</evidence>
<gene>
    <name evidence="10" type="ORF">AFUS01_LOCUS24422</name>
</gene>
<evidence type="ECO:0000256" key="5">
    <source>
        <dbReference type="ARBA" id="ARBA00022833"/>
    </source>
</evidence>